<evidence type="ECO:0000259" key="7">
    <source>
        <dbReference type="Pfam" id="PF00892"/>
    </source>
</evidence>
<feature type="transmembrane region" description="Helical" evidence="6">
    <location>
        <begin position="188"/>
        <end position="205"/>
    </location>
</feature>
<feature type="transmembrane region" description="Helical" evidence="6">
    <location>
        <begin position="38"/>
        <end position="56"/>
    </location>
</feature>
<dbReference type="InterPro" id="IPR000620">
    <property type="entry name" value="EamA_dom"/>
</dbReference>
<evidence type="ECO:0000256" key="2">
    <source>
        <dbReference type="ARBA" id="ARBA00007362"/>
    </source>
</evidence>
<comment type="subcellular location">
    <subcellularLocation>
        <location evidence="1">Membrane</location>
        <topology evidence="1">Multi-pass membrane protein</topology>
    </subcellularLocation>
</comment>
<dbReference type="SUPFAM" id="SSF103481">
    <property type="entry name" value="Multidrug resistance efflux transporter EmrE"/>
    <property type="match status" value="2"/>
</dbReference>
<organism evidence="8 9">
    <name type="scientific">Pedobacter hiemivivus</name>
    <dbReference type="NCBI Taxonomy" id="2530454"/>
    <lineage>
        <taxon>Bacteria</taxon>
        <taxon>Pseudomonadati</taxon>
        <taxon>Bacteroidota</taxon>
        <taxon>Sphingobacteriia</taxon>
        <taxon>Sphingobacteriales</taxon>
        <taxon>Sphingobacteriaceae</taxon>
        <taxon>Pedobacter</taxon>
    </lineage>
</organism>
<feature type="transmembrane region" description="Helical" evidence="6">
    <location>
        <begin position="158"/>
        <end position="176"/>
    </location>
</feature>
<feature type="transmembrane region" description="Helical" evidence="6">
    <location>
        <begin position="245"/>
        <end position="267"/>
    </location>
</feature>
<keyword evidence="3 6" id="KW-0812">Transmembrane</keyword>
<dbReference type="EMBL" id="SJSM01000001">
    <property type="protein sequence ID" value="TCC99476.1"/>
    <property type="molecule type" value="Genomic_DNA"/>
</dbReference>
<evidence type="ECO:0000256" key="5">
    <source>
        <dbReference type="ARBA" id="ARBA00023136"/>
    </source>
</evidence>
<proteinExistence type="inferred from homology"/>
<feature type="domain" description="EamA" evidence="7">
    <location>
        <begin position="156"/>
        <end position="290"/>
    </location>
</feature>
<evidence type="ECO:0000313" key="9">
    <source>
        <dbReference type="Proteomes" id="UP000291117"/>
    </source>
</evidence>
<dbReference type="RefSeq" id="WP_131606721.1">
    <property type="nucleotide sequence ID" value="NZ_SJSM01000001.1"/>
</dbReference>
<protein>
    <submittedName>
        <fullName evidence="8">DMT family transporter</fullName>
    </submittedName>
</protein>
<feature type="transmembrane region" description="Helical" evidence="6">
    <location>
        <begin position="77"/>
        <end position="94"/>
    </location>
</feature>
<dbReference type="OrthoDB" id="3180815at2"/>
<dbReference type="PANTHER" id="PTHR32322">
    <property type="entry name" value="INNER MEMBRANE TRANSPORTER"/>
    <property type="match status" value="1"/>
</dbReference>
<dbReference type="InterPro" id="IPR037185">
    <property type="entry name" value="EmrE-like"/>
</dbReference>
<comment type="caution">
    <text evidence="8">The sequence shown here is derived from an EMBL/GenBank/DDBJ whole genome shotgun (WGS) entry which is preliminary data.</text>
</comment>
<keyword evidence="9" id="KW-1185">Reference proteome</keyword>
<evidence type="ECO:0000256" key="4">
    <source>
        <dbReference type="ARBA" id="ARBA00022989"/>
    </source>
</evidence>
<evidence type="ECO:0000256" key="6">
    <source>
        <dbReference type="SAM" id="Phobius"/>
    </source>
</evidence>
<feature type="transmembrane region" description="Helical" evidence="6">
    <location>
        <begin position="7"/>
        <end position="26"/>
    </location>
</feature>
<name>A0A4V6N5Z7_9SPHI</name>
<keyword evidence="4 6" id="KW-1133">Transmembrane helix</keyword>
<evidence type="ECO:0000313" key="8">
    <source>
        <dbReference type="EMBL" id="TCC99476.1"/>
    </source>
</evidence>
<dbReference type="PROSITE" id="PS51257">
    <property type="entry name" value="PROKAR_LIPOPROTEIN"/>
    <property type="match status" value="1"/>
</dbReference>
<gene>
    <name evidence="8" type="ORF">EZ444_02025</name>
</gene>
<keyword evidence="5 6" id="KW-0472">Membrane</keyword>
<sequence>MNGKLKGSILIFLGASCYGMLGIYVKKAYLEGYNTAEVTLSQFGIGFITLFIVNVFRNIKRNQVAETKLPFTSKLKLMVAGTSLGLTSIFYYLAVIHIPVSFAIVLLMQTVWMGIILEMLITKKIPDLNKIVAAIMVIIGSVIATNLLGQSVDLNWKGVLWGMMAALCYTATMYSTKNIKPQYSPYQRSLYMILGGLVIICIVYHSSLNSDFNYHIFYSWGLLISLFGTVLPPLLFTAGMPLTGIGLGAILSSVEIPVAVLAASLLLKENVSPLQWFGVILILIAVGVMNLKNKSGPDHLSKLECN</sequence>
<comment type="similarity">
    <text evidence="2">Belongs to the EamA transporter family.</text>
</comment>
<dbReference type="PANTHER" id="PTHR32322:SF2">
    <property type="entry name" value="EAMA DOMAIN-CONTAINING PROTEIN"/>
    <property type="match status" value="1"/>
</dbReference>
<evidence type="ECO:0000256" key="1">
    <source>
        <dbReference type="ARBA" id="ARBA00004141"/>
    </source>
</evidence>
<feature type="transmembrane region" description="Helical" evidence="6">
    <location>
        <begin position="100"/>
        <end position="120"/>
    </location>
</feature>
<dbReference type="InterPro" id="IPR050638">
    <property type="entry name" value="AA-Vitamin_Transporters"/>
</dbReference>
<feature type="transmembrane region" description="Helical" evidence="6">
    <location>
        <begin position="273"/>
        <end position="291"/>
    </location>
</feature>
<dbReference type="GO" id="GO:0016020">
    <property type="term" value="C:membrane"/>
    <property type="evidence" value="ECO:0007669"/>
    <property type="project" value="UniProtKB-SubCell"/>
</dbReference>
<dbReference type="Pfam" id="PF00892">
    <property type="entry name" value="EamA"/>
    <property type="match status" value="2"/>
</dbReference>
<evidence type="ECO:0000256" key="3">
    <source>
        <dbReference type="ARBA" id="ARBA00022692"/>
    </source>
</evidence>
<accession>A0A4V6N5Z7</accession>
<dbReference type="Proteomes" id="UP000291117">
    <property type="component" value="Unassembled WGS sequence"/>
</dbReference>
<feature type="domain" description="EamA" evidence="7">
    <location>
        <begin position="6"/>
        <end position="144"/>
    </location>
</feature>
<feature type="transmembrane region" description="Helical" evidence="6">
    <location>
        <begin position="217"/>
        <end position="238"/>
    </location>
</feature>
<feature type="transmembrane region" description="Helical" evidence="6">
    <location>
        <begin position="132"/>
        <end position="152"/>
    </location>
</feature>
<reference evidence="8 9" key="1">
    <citation type="submission" date="2019-02" db="EMBL/GenBank/DDBJ databases">
        <title>Pedobacter sp. RP-3-8 sp. nov., isolated from Arctic soil.</title>
        <authorList>
            <person name="Dahal R.H."/>
        </authorList>
    </citation>
    <scope>NUCLEOTIDE SEQUENCE [LARGE SCALE GENOMIC DNA]</scope>
    <source>
        <strain evidence="8 9">RP-3-8</strain>
    </source>
</reference>
<dbReference type="AlphaFoldDB" id="A0A4V6N5Z7"/>